<sequence>MMRKLDPGRSVGLVLGRGGLIAVIVVAAVGIVGALVTLAVHFEYSINNFVSYEVPMVSPLDTRPDLVADADIQYATVHVEPLIADSSAILLESIGVSSRYAVAVLTCVVVIWLAVQLLRKRSFGVGTAISLGVLAAAMAAVAIAAPLLEAQATVMAVEALGLPTAPDPVGGSEEAATWLMPAVPHWQSSEWSLLALGLVTGLSALLLGRAARLQDDAEGLI</sequence>
<comment type="caution">
    <text evidence="2">The sequence shown here is derived from an EMBL/GenBank/DDBJ whole genome shotgun (WGS) entry which is preliminary data.</text>
</comment>
<evidence type="ECO:0000313" key="3">
    <source>
        <dbReference type="Proteomes" id="UP001501266"/>
    </source>
</evidence>
<keyword evidence="3" id="KW-1185">Reference proteome</keyword>
<gene>
    <name evidence="2" type="ORF">GCM10009640_16700</name>
</gene>
<feature type="transmembrane region" description="Helical" evidence="1">
    <location>
        <begin position="191"/>
        <end position="208"/>
    </location>
</feature>
<accession>A0ABP4JPM1</accession>
<dbReference type="EMBL" id="BAAAKK010000004">
    <property type="protein sequence ID" value="GAA1423012.1"/>
    <property type="molecule type" value="Genomic_DNA"/>
</dbReference>
<name>A0ABP4JPM1_9MICO</name>
<dbReference type="Proteomes" id="UP001501266">
    <property type="component" value="Unassembled WGS sequence"/>
</dbReference>
<protein>
    <submittedName>
        <fullName evidence="2">Uncharacterized protein</fullName>
    </submittedName>
</protein>
<feature type="transmembrane region" description="Helical" evidence="1">
    <location>
        <begin position="20"/>
        <end position="42"/>
    </location>
</feature>
<evidence type="ECO:0000313" key="2">
    <source>
        <dbReference type="EMBL" id="GAA1423012.1"/>
    </source>
</evidence>
<feature type="transmembrane region" description="Helical" evidence="1">
    <location>
        <begin position="125"/>
        <end position="148"/>
    </location>
</feature>
<keyword evidence="1" id="KW-1133">Transmembrane helix</keyword>
<keyword evidence="1" id="KW-0812">Transmembrane</keyword>
<reference evidence="3" key="1">
    <citation type="journal article" date="2019" name="Int. J. Syst. Evol. Microbiol.">
        <title>The Global Catalogue of Microorganisms (GCM) 10K type strain sequencing project: providing services to taxonomists for standard genome sequencing and annotation.</title>
        <authorList>
            <consortium name="The Broad Institute Genomics Platform"/>
            <consortium name="The Broad Institute Genome Sequencing Center for Infectious Disease"/>
            <person name="Wu L."/>
            <person name="Ma J."/>
        </authorList>
    </citation>
    <scope>NUCLEOTIDE SEQUENCE [LARGE SCALE GENOMIC DNA]</scope>
    <source>
        <strain evidence="3">JCM 12398</strain>
    </source>
</reference>
<organism evidence="2 3">
    <name type="scientific">Agrococcus citreus</name>
    <dbReference type="NCBI Taxonomy" id="84643"/>
    <lineage>
        <taxon>Bacteria</taxon>
        <taxon>Bacillati</taxon>
        <taxon>Actinomycetota</taxon>
        <taxon>Actinomycetes</taxon>
        <taxon>Micrococcales</taxon>
        <taxon>Microbacteriaceae</taxon>
        <taxon>Agrococcus</taxon>
    </lineage>
</organism>
<keyword evidence="1" id="KW-0472">Membrane</keyword>
<proteinExistence type="predicted"/>
<feature type="transmembrane region" description="Helical" evidence="1">
    <location>
        <begin position="100"/>
        <end position="118"/>
    </location>
</feature>
<dbReference type="RefSeq" id="WP_343919333.1">
    <property type="nucleotide sequence ID" value="NZ_BAAAKK010000004.1"/>
</dbReference>
<evidence type="ECO:0000256" key="1">
    <source>
        <dbReference type="SAM" id="Phobius"/>
    </source>
</evidence>